<dbReference type="EMBL" id="UOFM01000272">
    <property type="protein sequence ID" value="VAW78616.1"/>
    <property type="molecule type" value="Genomic_DNA"/>
</dbReference>
<dbReference type="GO" id="GO:0015562">
    <property type="term" value="F:efflux transmembrane transporter activity"/>
    <property type="evidence" value="ECO:0007669"/>
    <property type="project" value="InterPro"/>
</dbReference>
<evidence type="ECO:0008006" key="3">
    <source>
        <dbReference type="Google" id="ProtNLM"/>
    </source>
</evidence>
<dbReference type="PANTHER" id="PTHR30203:SF24">
    <property type="entry name" value="BLR4935 PROTEIN"/>
    <property type="match status" value="1"/>
</dbReference>
<accession>A0A3B0ZD28</accession>
<evidence type="ECO:0000313" key="2">
    <source>
        <dbReference type="EMBL" id="VAW78616.1"/>
    </source>
</evidence>
<gene>
    <name evidence="2" type="ORF">MNBD_GAMMA14-1253</name>
</gene>
<feature type="region of interest" description="Disordered" evidence="1">
    <location>
        <begin position="1"/>
        <end position="28"/>
    </location>
</feature>
<organism evidence="2">
    <name type="scientific">hydrothermal vent metagenome</name>
    <dbReference type="NCBI Taxonomy" id="652676"/>
    <lineage>
        <taxon>unclassified sequences</taxon>
        <taxon>metagenomes</taxon>
        <taxon>ecological metagenomes</taxon>
    </lineage>
</organism>
<proteinExistence type="predicted"/>
<feature type="non-terminal residue" evidence="2">
    <location>
        <position position="365"/>
    </location>
</feature>
<dbReference type="AlphaFoldDB" id="A0A3B0ZD28"/>
<name>A0A3B0ZD28_9ZZZZ</name>
<evidence type="ECO:0000256" key="1">
    <source>
        <dbReference type="SAM" id="MobiDB-lite"/>
    </source>
</evidence>
<dbReference type="InterPro" id="IPR010131">
    <property type="entry name" value="MdtP/NodT-like"/>
</dbReference>
<reference evidence="2" key="1">
    <citation type="submission" date="2018-06" db="EMBL/GenBank/DDBJ databases">
        <authorList>
            <person name="Zhirakovskaya E."/>
        </authorList>
    </citation>
    <scope>NUCLEOTIDE SEQUENCE</scope>
</reference>
<dbReference type="PANTHER" id="PTHR30203">
    <property type="entry name" value="OUTER MEMBRANE CATION EFFLUX PROTEIN"/>
    <property type="match status" value="1"/>
</dbReference>
<dbReference type="Gene3D" id="1.20.1600.10">
    <property type="entry name" value="Outer membrane efflux proteins (OEP)"/>
    <property type="match status" value="1"/>
</dbReference>
<feature type="compositionally biased region" description="Polar residues" evidence="1">
    <location>
        <begin position="11"/>
        <end position="28"/>
    </location>
</feature>
<sequence>MIGSAIPGVRSGNSPPLKTRQGMKNTSAQQHPWNISIVVAGMLAILSSCTTYQPHPLADRSPLMTEPGGLQINAATLQGKSADGYAINLTDGLDLTETGIVAVLNNPDLKVQRARLQVAGAQAFSAGLLPDPQLGAGFDKPTGNAAPDTAWLVGLSYDIIPLITRQARVDAAHKGQKKIRLDLLWQEWQVIQRARSLAVRVQLEEQRLTLLHTMRALYQERYQRSAQALKTGDITLGVNGVDLTALVDTLSQINQLEQKHNQTRHSFNLLLGLDPQVTVSISTLSPATHLDPDTMNARLDQLPLVRPDLLALKAGYESQEARVRAAILAQFPSLGIGVNRASDTDSVDTVGLSVSLTLPLFSGNR</sequence>
<dbReference type="SUPFAM" id="SSF56954">
    <property type="entry name" value="Outer membrane efflux proteins (OEP)"/>
    <property type="match status" value="1"/>
</dbReference>
<protein>
    <recommendedName>
        <fullName evidence="3">Heavy metal RND efflux outer membrane protein, CzcC family</fullName>
    </recommendedName>
</protein>